<feature type="domain" description="N-acetyltransferase" evidence="1">
    <location>
        <begin position="2"/>
        <end position="163"/>
    </location>
</feature>
<evidence type="ECO:0000313" key="2">
    <source>
        <dbReference type="EMBL" id="GGZ29235.1"/>
    </source>
</evidence>
<dbReference type="PANTHER" id="PTHR43617:SF20">
    <property type="entry name" value="N-ALPHA-ACETYLTRANSFERASE RIMI"/>
    <property type="match status" value="1"/>
</dbReference>
<dbReference type="InterPro" id="IPR000182">
    <property type="entry name" value="GNAT_dom"/>
</dbReference>
<keyword evidence="3" id="KW-1185">Reference proteome</keyword>
<dbReference type="AlphaFoldDB" id="A0A918Q0C2"/>
<dbReference type="InterPro" id="IPR050276">
    <property type="entry name" value="MshD_Acetyltransferase"/>
</dbReference>
<dbReference type="Proteomes" id="UP000662572">
    <property type="component" value="Unassembled WGS sequence"/>
</dbReference>
<reference evidence="2" key="1">
    <citation type="journal article" date="2014" name="Int. J. Syst. Evol. Microbiol.">
        <title>Complete genome sequence of Corynebacterium casei LMG S-19264T (=DSM 44701T), isolated from a smear-ripened cheese.</title>
        <authorList>
            <consortium name="US DOE Joint Genome Institute (JGI-PGF)"/>
            <person name="Walter F."/>
            <person name="Albersmeier A."/>
            <person name="Kalinowski J."/>
            <person name="Ruckert C."/>
        </authorList>
    </citation>
    <scope>NUCLEOTIDE SEQUENCE</scope>
    <source>
        <strain evidence="2">KCTC 32296</strain>
    </source>
</reference>
<sequence>MTDIRPATSADIDSLYDLYRQVARQGEGLARTEAEISRAYIVGFVAQALERGLIMVVEGEAGLIGSLHAYAPQPAQFGHCLSDLTIALSPDAQGMGLGQQLFEAYIARVRGQLSHINRIELMCRESNIRALKLYDRLGFVTEGRLKNRVRRPDGSFEDDLILGLCL</sequence>
<dbReference type="RefSeq" id="WP_189485663.1">
    <property type="nucleotide sequence ID" value="NZ_BMZB01000001.1"/>
</dbReference>
<accession>A0A918Q0C2</accession>
<proteinExistence type="predicted"/>
<comment type="caution">
    <text evidence="2">The sequence shown here is derived from an EMBL/GenBank/DDBJ whole genome shotgun (WGS) entry which is preliminary data.</text>
</comment>
<dbReference type="SUPFAM" id="SSF55729">
    <property type="entry name" value="Acyl-CoA N-acyltransferases (Nat)"/>
    <property type="match status" value="1"/>
</dbReference>
<dbReference type="PANTHER" id="PTHR43617">
    <property type="entry name" value="L-AMINO ACID N-ACETYLTRANSFERASE"/>
    <property type="match status" value="1"/>
</dbReference>
<gene>
    <name evidence="2" type="ORF">GCM10011273_14080</name>
</gene>
<dbReference type="PROSITE" id="PS51186">
    <property type="entry name" value="GNAT"/>
    <property type="match status" value="1"/>
</dbReference>
<reference evidence="2" key="2">
    <citation type="submission" date="2020-09" db="EMBL/GenBank/DDBJ databases">
        <authorList>
            <person name="Sun Q."/>
            <person name="Kim S."/>
        </authorList>
    </citation>
    <scope>NUCLEOTIDE SEQUENCE</scope>
    <source>
        <strain evidence="2">KCTC 32296</strain>
    </source>
</reference>
<dbReference type="Gene3D" id="3.40.630.30">
    <property type="match status" value="1"/>
</dbReference>
<name>A0A918Q0C2_9CAUL</name>
<protein>
    <recommendedName>
        <fullName evidence="1">N-acetyltransferase domain-containing protein</fullName>
    </recommendedName>
</protein>
<dbReference type="EMBL" id="BMZB01000001">
    <property type="protein sequence ID" value="GGZ29235.1"/>
    <property type="molecule type" value="Genomic_DNA"/>
</dbReference>
<dbReference type="CDD" id="cd04301">
    <property type="entry name" value="NAT_SF"/>
    <property type="match status" value="1"/>
</dbReference>
<dbReference type="GO" id="GO:0016747">
    <property type="term" value="F:acyltransferase activity, transferring groups other than amino-acyl groups"/>
    <property type="evidence" value="ECO:0007669"/>
    <property type="project" value="InterPro"/>
</dbReference>
<organism evidence="2 3">
    <name type="scientific">Asticcacaulis endophyticus</name>
    <dbReference type="NCBI Taxonomy" id="1395890"/>
    <lineage>
        <taxon>Bacteria</taxon>
        <taxon>Pseudomonadati</taxon>
        <taxon>Pseudomonadota</taxon>
        <taxon>Alphaproteobacteria</taxon>
        <taxon>Caulobacterales</taxon>
        <taxon>Caulobacteraceae</taxon>
        <taxon>Asticcacaulis</taxon>
    </lineage>
</organism>
<dbReference type="Pfam" id="PF00583">
    <property type="entry name" value="Acetyltransf_1"/>
    <property type="match status" value="1"/>
</dbReference>
<dbReference type="InterPro" id="IPR016181">
    <property type="entry name" value="Acyl_CoA_acyltransferase"/>
</dbReference>
<evidence type="ECO:0000259" key="1">
    <source>
        <dbReference type="PROSITE" id="PS51186"/>
    </source>
</evidence>
<evidence type="ECO:0000313" key="3">
    <source>
        <dbReference type="Proteomes" id="UP000662572"/>
    </source>
</evidence>